<gene>
    <name evidence="4" type="ORF">DSM106972_085580</name>
</gene>
<feature type="domain" description="GUN4-like" evidence="3">
    <location>
        <begin position="831"/>
        <end position="940"/>
    </location>
</feature>
<dbReference type="InterPro" id="IPR008629">
    <property type="entry name" value="GUN4-like"/>
</dbReference>
<feature type="coiled-coil region" evidence="1">
    <location>
        <begin position="411"/>
        <end position="448"/>
    </location>
</feature>
<evidence type="ECO:0000313" key="4">
    <source>
        <dbReference type="EMBL" id="RUS97008.1"/>
    </source>
</evidence>
<dbReference type="InterPro" id="IPR037215">
    <property type="entry name" value="GUN4-like_sf"/>
</dbReference>
<keyword evidence="1" id="KW-0175">Coiled coil</keyword>
<comment type="caution">
    <text evidence="4">The sequence shown here is derived from an EMBL/GenBank/DDBJ whole genome shotgun (WGS) entry which is preliminary data.</text>
</comment>
<evidence type="ECO:0000256" key="1">
    <source>
        <dbReference type="SAM" id="Coils"/>
    </source>
</evidence>
<dbReference type="SUPFAM" id="SSF140869">
    <property type="entry name" value="GUN4-like"/>
    <property type="match status" value="1"/>
</dbReference>
<dbReference type="RefSeq" id="WP_158632970.1">
    <property type="nucleotide sequence ID" value="NZ_RSCL01000034.1"/>
</dbReference>
<dbReference type="AlphaFoldDB" id="A0A3S1C5L6"/>
<dbReference type="CDD" id="cd16383">
    <property type="entry name" value="GUN4"/>
    <property type="match status" value="1"/>
</dbReference>
<organism evidence="4 5">
    <name type="scientific">Dulcicalothrix desertica PCC 7102</name>
    <dbReference type="NCBI Taxonomy" id="232991"/>
    <lineage>
        <taxon>Bacteria</taxon>
        <taxon>Bacillati</taxon>
        <taxon>Cyanobacteriota</taxon>
        <taxon>Cyanophyceae</taxon>
        <taxon>Nostocales</taxon>
        <taxon>Calotrichaceae</taxon>
        <taxon>Dulcicalothrix</taxon>
    </lineage>
</organism>
<reference evidence="4" key="1">
    <citation type="submission" date="2018-12" db="EMBL/GenBank/DDBJ databases">
        <authorList>
            <person name="Will S."/>
            <person name="Neumann-Schaal M."/>
            <person name="Henke P."/>
        </authorList>
    </citation>
    <scope>NUCLEOTIDE SEQUENCE</scope>
    <source>
        <strain evidence="4">PCC 7102</strain>
    </source>
</reference>
<dbReference type="GO" id="GO:0046906">
    <property type="term" value="F:tetrapyrrole binding"/>
    <property type="evidence" value="ECO:0007669"/>
    <property type="project" value="TreeGrafter"/>
</dbReference>
<accession>A0A3S1C5L6</accession>
<sequence>MLEQYIFSGSLPENASTYVKREADKELYEGLKAGKFCYVLNSRQSGKSSLRVRTMQRLRDADVACVSIDLSSDSVQDATPEQWYVGLIDYFIESFDLDVELGKWWSKYQLLSPLSRFRKFIEEVLLVEVRENIIVFIDEIDSVLSFKFPTDDFFAFIRACHNQRVDNPEYNRLAFCLLGVASPSNLISDKNRTPFNIGQAIILKGFQLHEAEPLEKGLSPYFEDTRAVIKEILHWTGGQPFLTQKLCQFMVEESKTANPRTVEQIVKAKIIENWESQDFPEHLRTIRDRILRNEERAGYLLELYQQVRASGEITNNDSIEQSELMLSGLVVKGENKLRVLNPIYYQVFNQNWIDTELKKLRPYSEVFRAWVASGCSDESRLLRGNALFDAEEWAKDKNLTHQDKEFLADSRNKETQEEIAAQKKEAQLERERKDREAAEKRNLLLTEANIKAKRQIRNGSAILLLTLLAAVTLGIFATGEGNKALEAQQQFKNVKKQAEEQGKKVRESQQQVQSLQATANVAGREAQQASKKAQEERGKAQKAEQNAKDANKKVLEATKQAQNAKIDANNANQDAEKAKEKAKLEQKKAAQAEEKAQEGQRNANKSQIRANEANGKAIEAQQKAQEAQQEVGKLKDKLILAQKEVETVQQLSKLAGDLRDKNLTFESDEALRQAGLSFRVNNHNLKQALLLASIARAYKQLNNPKADAEIKKSLEELNKSQKESININQRVQIKILAKNIEGNILENKNDAKALNSYQEAFQIIQKYSRQKPTFYSNEINPFQQNQKEQILSANDIESGYRSLINLLIKNQNQEDLKTVRDSLKNHLYAGLKYSLEAKDLKAKNWEEADRKTDQLVLHIAKREKEGFLDTQSLEQFSCTELKEIDDYWKQYSNGHFGFSVQKDIYKETGNRLGLKPQDWNDKDTENYYNFARRVGWYNDKLEETEGRRQSSGGFMRYEDYIERIKDDPLNPTVRGGLPYGDTLGRVYPMEIPLRGLLIRDGFFSRVATCKL</sequence>
<feature type="region of interest" description="Disordered" evidence="2">
    <location>
        <begin position="502"/>
        <end position="607"/>
    </location>
</feature>
<feature type="compositionally biased region" description="Basic and acidic residues" evidence="2">
    <location>
        <begin position="574"/>
        <end position="598"/>
    </location>
</feature>
<feature type="compositionally biased region" description="Polar residues" evidence="2">
    <location>
        <begin position="559"/>
        <end position="573"/>
    </location>
</feature>
<dbReference type="Gene3D" id="1.10.10.1770">
    <property type="entry name" value="Gun4-like"/>
    <property type="match status" value="1"/>
</dbReference>
<proteinExistence type="predicted"/>
<dbReference type="Proteomes" id="UP000271624">
    <property type="component" value="Unassembled WGS sequence"/>
</dbReference>
<feature type="compositionally biased region" description="Basic and acidic residues" evidence="2">
    <location>
        <begin position="532"/>
        <end position="556"/>
    </location>
</feature>
<evidence type="ECO:0000313" key="5">
    <source>
        <dbReference type="Proteomes" id="UP000271624"/>
    </source>
</evidence>
<dbReference type="PANTHER" id="PTHR34800">
    <property type="entry name" value="TETRAPYRROLE-BINDING PROTEIN, CHLOROPLASTIC"/>
    <property type="match status" value="1"/>
</dbReference>
<feature type="compositionally biased region" description="Polar residues" evidence="2">
    <location>
        <begin position="508"/>
        <end position="519"/>
    </location>
</feature>
<name>A0A3S1C5L6_9CYAN</name>
<reference evidence="4" key="2">
    <citation type="journal article" date="2019" name="Genome Biol. Evol.">
        <title>Day and night: Metabolic profiles and evolutionary relationships of six axenic non-marine cyanobacteria.</title>
        <authorList>
            <person name="Will S.E."/>
            <person name="Henke P."/>
            <person name="Boedeker C."/>
            <person name="Huang S."/>
            <person name="Brinkmann H."/>
            <person name="Rohde M."/>
            <person name="Jarek M."/>
            <person name="Friedl T."/>
            <person name="Seufert S."/>
            <person name="Schumacher M."/>
            <person name="Overmann J."/>
            <person name="Neumann-Schaal M."/>
            <person name="Petersen J."/>
        </authorList>
    </citation>
    <scope>NUCLEOTIDE SEQUENCE [LARGE SCALE GENOMIC DNA]</scope>
    <source>
        <strain evidence="4">PCC 7102</strain>
    </source>
</reference>
<dbReference type="Pfam" id="PF14516">
    <property type="entry name" value="AAA_35"/>
    <property type="match status" value="1"/>
</dbReference>
<dbReference type="OrthoDB" id="580957at2"/>
<dbReference type="PANTHER" id="PTHR34800:SF1">
    <property type="entry name" value="TETRAPYRROLE-BINDING PROTEIN, CHLOROPLASTIC"/>
    <property type="match status" value="1"/>
</dbReference>
<keyword evidence="5" id="KW-1185">Reference proteome</keyword>
<dbReference type="Gene3D" id="1.25.40.620">
    <property type="match status" value="1"/>
</dbReference>
<dbReference type="InterPro" id="IPR027417">
    <property type="entry name" value="P-loop_NTPase"/>
</dbReference>
<dbReference type="SUPFAM" id="SSF52540">
    <property type="entry name" value="P-loop containing nucleoside triphosphate hydrolases"/>
    <property type="match status" value="1"/>
</dbReference>
<dbReference type="Pfam" id="PF05419">
    <property type="entry name" value="GUN4"/>
    <property type="match status" value="1"/>
</dbReference>
<protein>
    <recommendedName>
        <fullName evidence="3">GUN4-like domain-containing protein</fullName>
    </recommendedName>
</protein>
<dbReference type="EMBL" id="RSCL01000034">
    <property type="protein sequence ID" value="RUS97008.1"/>
    <property type="molecule type" value="Genomic_DNA"/>
</dbReference>
<evidence type="ECO:0000259" key="3">
    <source>
        <dbReference type="Pfam" id="PF05419"/>
    </source>
</evidence>
<evidence type="ECO:0000256" key="2">
    <source>
        <dbReference type="SAM" id="MobiDB-lite"/>
    </source>
</evidence>